<reference evidence="2 3" key="1">
    <citation type="submission" date="2023-09" db="EMBL/GenBank/DDBJ databases">
        <title>Nesidiocoris tenuis whole genome shotgun sequence.</title>
        <authorList>
            <person name="Shibata T."/>
            <person name="Shimoda M."/>
            <person name="Kobayashi T."/>
            <person name="Uehara T."/>
        </authorList>
    </citation>
    <scope>NUCLEOTIDE SEQUENCE [LARGE SCALE GENOMIC DNA]</scope>
    <source>
        <strain evidence="2 3">Japan</strain>
    </source>
</reference>
<feature type="region of interest" description="Disordered" evidence="1">
    <location>
        <begin position="1"/>
        <end position="29"/>
    </location>
</feature>
<accession>A0ABN7AR06</accession>
<evidence type="ECO:0000256" key="1">
    <source>
        <dbReference type="SAM" id="MobiDB-lite"/>
    </source>
</evidence>
<keyword evidence="3" id="KW-1185">Reference proteome</keyword>
<sequence>MEVAPLGNSNVIKESSSSQQSSVSEFEKDIGNAHVIHKAASFEAEESQKMVSESVNQSISQSVTQSLNDSLEQQTSAENHASDATSDAVQDKNGDIRVQGEQKAEDEVDKVTELAKVKLAMTDRQTSTTSLDDNQWDSNAEVLLSLLEGSGRGEVGTRPRSLPANLAHLWQCLKVTALSLVQSLPFSSSLTLPLFASAM</sequence>
<proteinExistence type="predicted"/>
<evidence type="ECO:0000313" key="2">
    <source>
        <dbReference type="EMBL" id="BES94648.1"/>
    </source>
</evidence>
<gene>
    <name evidence="2" type="ORF">NTJ_07457</name>
</gene>
<feature type="compositionally biased region" description="Low complexity" evidence="1">
    <location>
        <begin position="15"/>
        <end position="24"/>
    </location>
</feature>
<name>A0ABN7AR06_9HEMI</name>
<dbReference type="Proteomes" id="UP001307889">
    <property type="component" value="Chromosome 5"/>
</dbReference>
<protein>
    <submittedName>
        <fullName evidence="2">Uncharacterized protein</fullName>
    </submittedName>
</protein>
<dbReference type="EMBL" id="AP028913">
    <property type="protein sequence ID" value="BES94648.1"/>
    <property type="molecule type" value="Genomic_DNA"/>
</dbReference>
<evidence type="ECO:0000313" key="3">
    <source>
        <dbReference type="Proteomes" id="UP001307889"/>
    </source>
</evidence>
<feature type="compositionally biased region" description="Polar residues" evidence="1">
    <location>
        <begin position="49"/>
        <end position="88"/>
    </location>
</feature>
<organism evidence="2 3">
    <name type="scientific">Nesidiocoris tenuis</name>
    <dbReference type="NCBI Taxonomy" id="355587"/>
    <lineage>
        <taxon>Eukaryota</taxon>
        <taxon>Metazoa</taxon>
        <taxon>Ecdysozoa</taxon>
        <taxon>Arthropoda</taxon>
        <taxon>Hexapoda</taxon>
        <taxon>Insecta</taxon>
        <taxon>Pterygota</taxon>
        <taxon>Neoptera</taxon>
        <taxon>Paraneoptera</taxon>
        <taxon>Hemiptera</taxon>
        <taxon>Heteroptera</taxon>
        <taxon>Panheteroptera</taxon>
        <taxon>Cimicomorpha</taxon>
        <taxon>Miridae</taxon>
        <taxon>Dicyphina</taxon>
        <taxon>Nesidiocoris</taxon>
    </lineage>
</organism>
<feature type="region of interest" description="Disordered" evidence="1">
    <location>
        <begin position="43"/>
        <end position="107"/>
    </location>
</feature>
<feature type="compositionally biased region" description="Basic and acidic residues" evidence="1">
    <location>
        <begin position="89"/>
        <end position="107"/>
    </location>
</feature>